<evidence type="ECO:0000313" key="2">
    <source>
        <dbReference type="EMBL" id="CZR58572.1"/>
    </source>
</evidence>
<accession>A0A1L7X0M4</accession>
<name>A0A1L7X0M4_9HELO</name>
<feature type="region of interest" description="Disordered" evidence="1">
    <location>
        <begin position="200"/>
        <end position="236"/>
    </location>
</feature>
<evidence type="ECO:0000256" key="1">
    <source>
        <dbReference type="SAM" id="MobiDB-lite"/>
    </source>
</evidence>
<reference evidence="2 3" key="1">
    <citation type="submission" date="2016-03" db="EMBL/GenBank/DDBJ databases">
        <authorList>
            <person name="Ploux O."/>
        </authorList>
    </citation>
    <scope>NUCLEOTIDE SEQUENCE [LARGE SCALE GENOMIC DNA]</scope>
    <source>
        <strain evidence="2 3">UAMH 11012</strain>
    </source>
</reference>
<gene>
    <name evidence="2" type="ORF">PAC_08464</name>
</gene>
<keyword evidence="3" id="KW-1185">Reference proteome</keyword>
<protein>
    <submittedName>
        <fullName evidence="2">Uncharacterized protein</fullName>
    </submittedName>
</protein>
<organism evidence="2 3">
    <name type="scientific">Phialocephala subalpina</name>
    <dbReference type="NCBI Taxonomy" id="576137"/>
    <lineage>
        <taxon>Eukaryota</taxon>
        <taxon>Fungi</taxon>
        <taxon>Dikarya</taxon>
        <taxon>Ascomycota</taxon>
        <taxon>Pezizomycotina</taxon>
        <taxon>Leotiomycetes</taxon>
        <taxon>Helotiales</taxon>
        <taxon>Mollisiaceae</taxon>
        <taxon>Phialocephala</taxon>
        <taxon>Phialocephala fortinii species complex</taxon>
    </lineage>
</organism>
<dbReference type="AlphaFoldDB" id="A0A1L7X0M4"/>
<evidence type="ECO:0000313" key="3">
    <source>
        <dbReference type="Proteomes" id="UP000184330"/>
    </source>
</evidence>
<dbReference type="EMBL" id="FJOG01000012">
    <property type="protein sequence ID" value="CZR58572.1"/>
    <property type="molecule type" value="Genomic_DNA"/>
</dbReference>
<proteinExistence type="predicted"/>
<dbReference type="Proteomes" id="UP000184330">
    <property type="component" value="Unassembled WGS sequence"/>
</dbReference>
<dbReference type="OrthoDB" id="3564157at2759"/>
<feature type="compositionally biased region" description="Acidic residues" evidence="1">
    <location>
        <begin position="207"/>
        <end position="219"/>
    </location>
</feature>
<sequence length="236" mass="26515">MPSLEPRMNDLQHSLVKSALQIAFEKGRHFSSADAVDDYLKEAGVSVQLLAKHGREIFNCYLSLQAELQGRRQPLSPPLSVEGSQLNAPDGPIERDNCSDQSDTVAPTFDSHASLLNRQFFFRPRFNEFDLLTAKNCKGNVSYISEKTVRKHHLRKGARSTILTWRYTGGPQSNEKYKTRCEVVRPELLPDCDIAFAEECGMQDSESSGEDEEDDEDSTESVNRPQRNDIGIPSAH</sequence>